<feature type="non-terminal residue" evidence="1">
    <location>
        <position position="1"/>
    </location>
</feature>
<organism evidence="1">
    <name type="scientific">Spongospora subterranea</name>
    <dbReference type="NCBI Taxonomy" id="70186"/>
    <lineage>
        <taxon>Eukaryota</taxon>
        <taxon>Sar</taxon>
        <taxon>Rhizaria</taxon>
        <taxon>Endomyxa</taxon>
        <taxon>Phytomyxea</taxon>
        <taxon>Plasmodiophorida</taxon>
        <taxon>Plasmodiophoridae</taxon>
        <taxon>Spongospora</taxon>
    </lineage>
</organism>
<name>A0A0H5RDW1_9EUKA</name>
<dbReference type="EMBL" id="HACM01011305">
    <property type="protein sequence ID" value="CRZ11747.1"/>
    <property type="molecule type" value="Transcribed_RNA"/>
</dbReference>
<sequence length="151" mass="16981">ANINSSLLLLGRFPGDRPYREGVAPSDVLDGAVHAAEVGDLFADPPVQRLQRLRLHRAIHLVLELPPRFEDDQDADRVPLAQEPLHHPDFVLEVVRLGSTGHLDLLLLVLLIFDRFSDRPDRDSGGPSDRDVRDRLCDFIDRRDSCTINHG</sequence>
<protein>
    <submittedName>
        <fullName evidence="1">Uncharacterized protein</fullName>
    </submittedName>
</protein>
<accession>A0A0H5RDW1</accession>
<dbReference type="AlphaFoldDB" id="A0A0H5RDW1"/>
<evidence type="ECO:0000313" key="1">
    <source>
        <dbReference type="EMBL" id="CRZ11747.1"/>
    </source>
</evidence>
<proteinExistence type="predicted"/>
<reference evidence="1" key="1">
    <citation type="submission" date="2015-04" db="EMBL/GenBank/DDBJ databases">
        <title>The genome sequence of the plant pathogenic Rhizarian Plasmodiophora brassicae reveals insights in its biotrophic life cycle and the origin of chitin synthesis.</title>
        <authorList>
            <person name="Schwelm A."/>
            <person name="Fogelqvist J."/>
            <person name="Knaust A."/>
            <person name="Julke S."/>
            <person name="Lilja T."/>
            <person name="Dhandapani V."/>
            <person name="Bonilla-Rosso G."/>
            <person name="Karlsson M."/>
            <person name="Shevchenko A."/>
            <person name="Choi S.R."/>
            <person name="Kim H.G."/>
            <person name="Park J.Y."/>
            <person name="Lim Y.P."/>
            <person name="Ludwig-Muller J."/>
            <person name="Dixelius C."/>
        </authorList>
    </citation>
    <scope>NUCLEOTIDE SEQUENCE</scope>
    <source>
        <tissue evidence="1">Potato root galls</tissue>
    </source>
</reference>